<dbReference type="EMBL" id="BLXT01004368">
    <property type="protein sequence ID" value="GFO11998.1"/>
    <property type="molecule type" value="Genomic_DNA"/>
</dbReference>
<dbReference type="Proteomes" id="UP000735302">
    <property type="component" value="Unassembled WGS sequence"/>
</dbReference>
<sequence>MYWMKLHLPRNGTSCSSTVKFSPGTKYFPKFEWNASHKSLIGATTSLSRRFDRVGLSSNLRWFSRWLNLFIENAARTSGKSLSSSRWLCFGKGTPILIFFLPDFAENDS</sequence>
<keyword evidence="2" id="KW-1185">Reference proteome</keyword>
<dbReference type="AlphaFoldDB" id="A0AAV4AZR9"/>
<gene>
    <name evidence="1" type="ORF">PoB_003850300</name>
</gene>
<evidence type="ECO:0000313" key="2">
    <source>
        <dbReference type="Proteomes" id="UP000735302"/>
    </source>
</evidence>
<proteinExistence type="predicted"/>
<protein>
    <submittedName>
        <fullName evidence="1">Uncharacterized protein</fullName>
    </submittedName>
</protein>
<accession>A0AAV4AZR9</accession>
<name>A0AAV4AZR9_9GAST</name>
<comment type="caution">
    <text evidence="1">The sequence shown here is derived from an EMBL/GenBank/DDBJ whole genome shotgun (WGS) entry which is preliminary data.</text>
</comment>
<organism evidence="1 2">
    <name type="scientific">Plakobranchus ocellatus</name>
    <dbReference type="NCBI Taxonomy" id="259542"/>
    <lineage>
        <taxon>Eukaryota</taxon>
        <taxon>Metazoa</taxon>
        <taxon>Spiralia</taxon>
        <taxon>Lophotrochozoa</taxon>
        <taxon>Mollusca</taxon>
        <taxon>Gastropoda</taxon>
        <taxon>Heterobranchia</taxon>
        <taxon>Euthyneura</taxon>
        <taxon>Panpulmonata</taxon>
        <taxon>Sacoglossa</taxon>
        <taxon>Placobranchoidea</taxon>
        <taxon>Plakobranchidae</taxon>
        <taxon>Plakobranchus</taxon>
    </lineage>
</organism>
<evidence type="ECO:0000313" key="1">
    <source>
        <dbReference type="EMBL" id="GFO11998.1"/>
    </source>
</evidence>
<reference evidence="1 2" key="1">
    <citation type="journal article" date="2021" name="Elife">
        <title>Chloroplast acquisition without the gene transfer in kleptoplastic sea slugs, Plakobranchus ocellatus.</title>
        <authorList>
            <person name="Maeda T."/>
            <person name="Takahashi S."/>
            <person name="Yoshida T."/>
            <person name="Shimamura S."/>
            <person name="Takaki Y."/>
            <person name="Nagai Y."/>
            <person name="Toyoda A."/>
            <person name="Suzuki Y."/>
            <person name="Arimoto A."/>
            <person name="Ishii H."/>
            <person name="Satoh N."/>
            <person name="Nishiyama T."/>
            <person name="Hasebe M."/>
            <person name="Maruyama T."/>
            <person name="Minagawa J."/>
            <person name="Obokata J."/>
            <person name="Shigenobu S."/>
        </authorList>
    </citation>
    <scope>NUCLEOTIDE SEQUENCE [LARGE SCALE GENOMIC DNA]</scope>
</reference>